<evidence type="ECO:0000256" key="6">
    <source>
        <dbReference type="ARBA" id="ARBA00023110"/>
    </source>
</evidence>
<dbReference type="PANTHER" id="PTHR30560:SF3">
    <property type="entry name" value="TRIGGER FACTOR-LIKE PROTEIN TIG, CHLOROPLASTIC"/>
    <property type="match status" value="1"/>
</dbReference>
<keyword evidence="11" id="KW-0963">Cytoplasm</keyword>
<dbReference type="PANTHER" id="PTHR30560">
    <property type="entry name" value="TRIGGER FACTOR CHAPERONE AND PEPTIDYL-PROLYL CIS/TRANS ISOMERASE"/>
    <property type="match status" value="1"/>
</dbReference>
<dbReference type="FunFam" id="3.10.50.40:FF:000001">
    <property type="entry name" value="Trigger factor"/>
    <property type="match status" value="1"/>
</dbReference>
<keyword evidence="9 11" id="KW-0131">Cell cycle</keyword>
<dbReference type="HAMAP" id="MF_00303">
    <property type="entry name" value="Trigger_factor_Tig"/>
    <property type="match status" value="1"/>
</dbReference>
<dbReference type="SUPFAM" id="SSF102735">
    <property type="entry name" value="Trigger factor ribosome-binding domain"/>
    <property type="match status" value="1"/>
</dbReference>
<keyword evidence="8 11" id="KW-0413">Isomerase</keyword>
<dbReference type="SUPFAM" id="SSF109998">
    <property type="entry name" value="Triger factor/SurA peptide-binding domain-like"/>
    <property type="match status" value="1"/>
</dbReference>
<dbReference type="GO" id="GO:0044183">
    <property type="term" value="F:protein folding chaperone"/>
    <property type="evidence" value="ECO:0007669"/>
    <property type="project" value="TreeGrafter"/>
</dbReference>
<dbReference type="GO" id="GO:0051083">
    <property type="term" value="P:'de novo' cotranslational protein folding"/>
    <property type="evidence" value="ECO:0007669"/>
    <property type="project" value="TreeGrafter"/>
</dbReference>
<evidence type="ECO:0000313" key="15">
    <source>
        <dbReference type="EMBL" id="PQJ53873.1"/>
    </source>
</evidence>
<comment type="caution">
    <text evidence="15">The sequence shown here is derived from an EMBL/GenBank/DDBJ whole genome shotgun (WGS) entry which is preliminary data.</text>
</comment>
<comment type="domain">
    <text evidence="11">Consists of 3 domains; the N-terminus binds the ribosome, the middle domain has PPIase activity, while the C-terminus has intrinsic chaperone activity on its own.</text>
</comment>
<evidence type="ECO:0000256" key="9">
    <source>
        <dbReference type="ARBA" id="ARBA00023306"/>
    </source>
</evidence>
<dbReference type="InterPro" id="IPR036611">
    <property type="entry name" value="Trigger_fac_ribosome-bd_sf"/>
</dbReference>
<dbReference type="GO" id="GO:0015031">
    <property type="term" value="P:protein transport"/>
    <property type="evidence" value="ECO:0007669"/>
    <property type="project" value="UniProtKB-UniRule"/>
</dbReference>
<dbReference type="Proteomes" id="UP000239007">
    <property type="component" value="Unassembled WGS sequence"/>
</dbReference>
<sequence length="436" mass="48902">MKVSLETTQGLERRITITVPSDKIEESVKKRLREVSKTTRIDGFRKGKVPASVVEKRFGQSVFSEVAQEEMQQNYIQAIIQEKVNPAGAPFFEPKTLVRGQDLVFVATFEIFPEVSVNKVEDIKVERPVAEVTDKDLENMMETLRKQQASWTEKKVQAKNGHRVNIDFVGKIDGEIFEGGKAEGFDLELGAGRMIPGFEDGLIGKKAAKTPFTINVSFPADYHSEALKGKEAEFDITINKVEVQELPELNDEFVVKFGITEGGVDALKAEVKNNMTRELGQQLKAKVKEQVIKGLLEANELDVPKALIDQEVTNLRQQAMQRFGGQVDQANMPELPAELFEQQAKDRVRTGLLLGEFIRSNEIKADDAKVKEIIETQASAYEDPTEVIEHYYGNEKLLENIRNLATEDQAIEMIIAKAKVTDKTLSFDELMNPQAA</sequence>
<dbReference type="GO" id="GO:0043022">
    <property type="term" value="F:ribosome binding"/>
    <property type="evidence" value="ECO:0007669"/>
    <property type="project" value="TreeGrafter"/>
</dbReference>
<dbReference type="Pfam" id="PF05698">
    <property type="entry name" value="Trigger_C"/>
    <property type="match status" value="1"/>
</dbReference>
<keyword evidence="5 11" id="KW-0132">Cell division</keyword>
<evidence type="ECO:0000256" key="13">
    <source>
        <dbReference type="RuleBase" id="RU003914"/>
    </source>
</evidence>
<dbReference type="Gene3D" id="3.30.70.1050">
    <property type="entry name" value="Trigger factor ribosome-binding domain"/>
    <property type="match status" value="1"/>
</dbReference>
<comment type="catalytic activity">
    <reaction evidence="1 11 12">
        <text>[protein]-peptidylproline (omega=180) = [protein]-peptidylproline (omega=0)</text>
        <dbReference type="Rhea" id="RHEA:16237"/>
        <dbReference type="Rhea" id="RHEA-COMP:10747"/>
        <dbReference type="Rhea" id="RHEA-COMP:10748"/>
        <dbReference type="ChEBI" id="CHEBI:83833"/>
        <dbReference type="ChEBI" id="CHEBI:83834"/>
        <dbReference type="EC" id="5.2.1.8"/>
    </reaction>
</comment>
<dbReference type="PIRSF" id="PIRSF003095">
    <property type="entry name" value="Trigger_factor"/>
    <property type="match status" value="1"/>
</dbReference>
<comment type="similarity">
    <text evidence="2 11 13">Belongs to the FKBP-type PPIase family. Tig subfamily.</text>
</comment>
<dbReference type="InterPro" id="IPR037041">
    <property type="entry name" value="Trigger_fac_C_sf"/>
</dbReference>
<dbReference type="GO" id="GO:0005737">
    <property type="term" value="C:cytoplasm"/>
    <property type="evidence" value="ECO:0007669"/>
    <property type="project" value="UniProtKB-SubCell"/>
</dbReference>
<dbReference type="Gene3D" id="1.10.3120.10">
    <property type="entry name" value="Trigger factor, C-terminal domain"/>
    <property type="match status" value="1"/>
</dbReference>
<evidence type="ECO:0000256" key="2">
    <source>
        <dbReference type="ARBA" id="ARBA00005464"/>
    </source>
</evidence>
<accession>A0A2S7UVA9</accession>
<name>A0A2S7UVA9_9GAMM</name>
<dbReference type="Gene3D" id="3.10.50.40">
    <property type="match status" value="1"/>
</dbReference>
<dbReference type="InterPro" id="IPR046357">
    <property type="entry name" value="PPIase_dom_sf"/>
</dbReference>
<evidence type="ECO:0000256" key="3">
    <source>
        <dbReference type="ARBA" id="ARBA00013194"/>
    </source>
</evidence>
<evidence type="ECO:0000256" key="7">
    <source>
        <dbReference type="ARBA" id="ARBA00023186"/>
    </source>
</evidence>
<comment type="function">
    <text evidence="11">Involved in protein export. Acts as a chaperone by maintaining the newly synthesized protein in an open conformation. Functions as a peptidyl-prolyl cis-trans isomerase.</text>
</comment>
<evidence type="ECO:0000256" key="10">
    <source>
        <dbReference type="ARBA" id="ARBA00029986"/>
    </source>
</evidence>
<protein>
    <recommendedName>
        <fullName evidence="4 11">Trigger factor</fullName>
        <shortName evidence="11">TF</shortName>
        <ecNumber evidence="3 11">5.2.1.8</ecNumber>
    </recommendedName>
    <alternativeName>
        <fullName evidence="10 11">PPIase</fullName>
    </alternativeName>
</protein>
<organism evidence="15 16">
    <name type="scientific">Psychrosphaera saromensis</name>
    <dbReference type="NCBI Taxonomy" id="716813"/>
    <lineage>
        <taxon>Bacteria</taxon>
        <taxon>Pseudomonadati</taxon>
        <taxon>Pseudomonadota</taxon>
        <taxon>Gammaproteobacteria</taxon>
        <taxon>Alteromonadales</taxon>
        <taxon>Pseudoalteromonadaceae</taxon>
        <taxon>Psychrosphaera</taxon>
    </lineage>
</organism>
<dbReference type="NCBIfam" id="TIGR00115">
    <property type="entry name" value="tig"/>
    <property type="match status" value="1"/>
</dbReference>
<comment type="subcellular location">
    <subcellularLocation>
        <location evidence="11">Cytoplasm</location>
    </subcellularLocation>
    <text evidence="11">About half TF is bound to the ribosome near the polypeptide exit tunnel while the other half is free in the cytoplasm.</text>
</comment>
<dbReference type="InterPro" id="IPR027304">
    <property type="entry name" value="Trigger_fact/SurA_dom_sf"/>
</dbReference>
<dbReference type="GO" id="GO:0043335">
    <property type="term" value="P:protein unfolding"/>
    <property type="evidence" value="ECO:0007669"/>
    <property type="project" value="TreeGrafter"/>
</dbReference>
<evidence type="ECO:0000259" key="14">
    <source>
        <dbReference type="PROSITE" id="PS50059"/>
    </source>
</evidence>
<evidence type="ECO:0000256" key="5">
    <source>
        <dbReference type="ARBA" id="ARBA00022618"/>
    </source>
</evidence>
<keyword evidence="6 11" id="KW-0697">Rotamase</keyword>
<keyword evidence="16" id="KW-1185">Reference proteome</keyword>
<dbReference type="RefSeq" id="WP_105052373.1">
    <property type="nucleotide sequence ID" value="NZ_BMYG01000002.1"/>
</dbReference>
<dbReference type="Pfam" id="PF00254">
    <property type="entry name" value="FKBP_C"/>
    <property type="match status" value="1"/>
</dbReference>
<evidence type="ECO:0000256" key="1">
    <source>
        <dbReference type="ARBA" id="ARBA00000971"/>
    </source>
</evidence>
<evidence type="ECO:0000313" key="16">
    <source>
        <dbReference type="Proteomes" id="UP000239007"/>
    </source>
</evidence>
<dbReference type="InterPro" id="IPR008881">
    <property type="entry name" value="Trigger_fac_ribosome-bd_bac"/>
</dbReference>
<evidence type="ECO:0000256" key="11">
    <source>
        <dbReference type="HAMAP-Rule" id="MF_00303"/>
    </source>
</evidence>
<keyword evidence="7 11" id="KW-0143">Chaperone</keyword>
<feature type="domain" description="PPIase FKBP-type" evidence="14">
    <location>
        <begin position="161"/>
        <end position="247"/>
    </location>
</feature>
<dbReference type="SUPFAM" id="SSF54534">
    <property type="entry name" value="FKBP-like"/>
    <property type="match status" value="1"/>
</dbReference>
<evidence type="ECO:0000256" key="8">
    <source>
        <dbReference type="ARBA" id="ARBA00023235"/>
    </source>
</evidence>
<proteinExistence type="inferred from homology"/>
<gene>
    <name evidence="11" type="primary">tig</name>
    <name evidence="15" type="ORF">BTO11_09490</name>
</gene>
<evidence type="ECO:0000256" key="4">
    <source>
        <dbReference type="ARBA" id="ARBA00016902"/>
    </source>
</evidence>
<dbReference type="InterPro" id="IPR005215">
    <property type="entry name" value="Trig_fac"/>
</dbReference>
<dbReference type="Pfam" id="PF05697">
    <property type="entry name" value="Trigger_N"/>
    <property type="match status" value="1"/>
</dbReference>
<evidence type="ECO:0000256" key="12">
    <source>
        <dbReference type="PROSITE-ProRule" id="PRU00277"/>
    </source>
</evidence>
<dbReference type="EC" id="5.2.1.8" evidence="3 11"/>
<dbReference type="PROSITE" id="PS50059">
    <property type="entry name" value="FKBP_PPIASE"/>
    <property type="match status" value="1"/>
</dbReference>
<dbReference type="GO" id="GO:0003755">
    <property type="term" value="F:peptidyl-prolyl cis-trans isomerase activity"/>
    <property type="evidence" value="ECO:0007669"/>
    <property type="project" value="UniProtKB-UniRule"/>
</dbReference>
<dbReference type="GO" id="GO:0051301">
    <property type="term" value="P:cell division"/>
    <property type="evidence" value="ECO:0007669"/>
    <property type="project" value="UniProtKB-KW"/>
</dbReference>
<dbReference type="OrthoDB" id="9767721at2"/>
<dbReference type="InterPro" id="IPR008880">
    <property type="entry name" value="Trigger_fac_C"/>
</dbReference>
<reference evidence="15 16" key="1">
    <citation type="submission" date="2016-12" db="EMBL/GenBank/DDBJ databases">
        <title>Diversity of luminous bacteria.</title>
        <authorList>
            <person name="Yoshizawa S."/>
            <person name="Kogure K."/>
        </authorList>
    </citation>
    <scope>NUCLEOTIDE SEQUENCE [LARGE SCALE GENOMIC DNA]</scope>
    <source>
        <strain evidence="15 16">SA4-48</strain>
    </source>
</reference>
<dbReference type="AlphaFoldDB" id="A0A2S7UVA9"/>
<dbReference type="EMBL" id="MSCH01000003">
    <property type="protein sequence ID" value="PQJ53873.1"/>
    <property type="molecule type" value="Genomic_DNA"/>
</dbReference>
<dbReference type="InterPro" id="IPR001179">
    <property type="entry name" value="PPIase_FKBP_dom"/>
</dbReference>